<keyword evidence="9" id="KW-1185">Reference proteome</keyword>
<dbReference type="AlphaFoldDB" id="A0AAD5U3D9"/>
<dbReference type="Pfam" id="PF00645">
    <property type="entry name" value="zf-PARP"/>
    <property type="match status" value="1"/>
</dbReference>
<comment type="subcellular location">
    <subcellularLocation>
        <location evidence="1">Nucleus</location>
    </subcellularLocation>
</comment>
<reference evidence="8" key="1">
    <citation type="submission" date="2020-05" db="EMBL/GenBank/DDBJ databases">
        <title>Phylogenomic resolution of chytrid fungi.</title>
        <authorList>
            <person name="Stajich J.E."/>
            <person name="Amses K."/>
            <person name="Simmons R."/>
            <person name="Seto K."/>
            <person name="Myers J."/>
            <person name="Bonds A."/>
            <person name="Quandt C.A."/>
            <person name="Barry K."/>
            <person name="Liu P."/>
            <person name="Grigoriev I."/>
            <person name="Longcore J.E."/>
            <person name="James T.Y."/>
        </authorList>
    </citation>
    <scope>NUCLEOTIDE SEQUENCE</scope>
    <source>
        <strain evidence="8">JEL0476</strain>
    </source>
</reference>
<evidence type="ECO:0000256" key="3">
    <source>
        <dbReference type="ARBA" id="ARBA00022771"/>
    </source>
</evidence>
<comment type="caution">
    <text evidence="8">The sequence shown here is derived from an EMBL/GenBank/DDBJ whole genome shotgun (WGS) entry which is preliminary data.</text>
</comment>
<keyword evidence="5" id="KW-0539">Nucleus</keyword>
<sequence length="246" mass="27681">MKPKFTIEKAKTDRSKCKVCNGSIKKEDIRFGSQVVVAKSKSGGEDHTGYLWKHVYEISKRECAKILYLYNSFQLNPGMEKLSVKEKDEIAEILGNIRSGEPLTSANHKPLPENTAYIIEKAKSGRASCGECKQKIEKGTLRFGATGGKLNSTLWRHLKEVTKKQMQNAKWLYGELHHIPGLSTFPEKERMSLVSDITEILLSESPKKKSKLKVDAISAKHDDDTEILEDMDENQVVAENKLQTGD</sequence>
<dbReference type="SUPFAM" id="SSF57716">
    <property type="entry name" value="Glucocorticoid receptor-like (DNA-binding domain)"/>
    <property type="match status" value="2"/>
</dbReference>
<dbReference type="Gene3D" id="3.30.1740.10">
    <property type="entry name" value="Zinc finger, PARP-type"/>
    <property type="match status" value="2"/>
</dbReference>
<dbReference type="GO" id="GO:0008270">
    <property type="term" value="F:zinc ion binding"/>
    <property type="evidence" value="ECO:0007669"/>
    <property type="project" value="UniProtKB-KW"/>
</dbReference>
<feature type="domain" description="PARP-type" evidence="7">
    <location>
        <begin position="5"/>
        <end position="98"/>
    </location>
</feature>
<proteinExistence type="predicted"/>
<dbReference type="GO" id="GO:0003677">
    <property type="term" value="F:DNA binding"/>
    <property type="evidence" value="ECO:0007669"/>
    <property type="project" value="InterPro"/>
</dbReference>
<evidence type="ECO:0000313" key="9">
    <source>
        <dbReference type="Proteomes" id="UP001211065"/>
    </source>
</evidence>
<keyword evidence="2" id="KW-0479">Metal-binding</keyword>
<evidence type="ECO:0000256" key="5">
    <source>
        <dbReference type="ARBA" id="ARBA00023242"/>
    </source>
</evidence>
<dbReference type="GO" id="GO:0005634">
    <property type="term" value="C:nucleus"/>
    <property type="evidence" value="ECO:0007669"/>
    <property type="project" value="UniProtKB-SubCell"/>
</dbReference>
<dbReference type="InterPro" id="IPR001510">
    <property type="entry name" value="Znf_PARP"/>
</dbReference>
<dbReference type="PROSITE" id="PS50064">
    <property type="entry name" value="ZF_PARP_2"/>
    <property type="match status" value="2"/>
</dbReference>
<evidence type="ECO:0000256" key="2">
    <source>
        <dbReference type="ARBA" id="ARBA00022723"/>
    </source>
</evidence>
<keyword evidence="4" id="KW-0862">Zinc</keyword>
<feature type="region of interest" description="Disordered" evidence="6">
    <location>
        <begin position="225"/>
        <end position="246"/>
    </location>
</feature>
<evidence type="ECO:0000256" key="1">
    <source>
        <dbReference type="ARBA" id="ARBA00004123"/>
    </source>
</evidence>
<name>A0AAD5U3D9_9FUNG</name>
<evidence type="ECO:0000256" key="4">
    <source>
        <dbReference type="ARBA" id="ARBA00022833"/>
    </source>
</evidence>
<dbReference type="SMART" id="SM01336">
    <property type="entry name" value="zf-PARP"/>
    <property type="match status" value="2"/>
</dbReference>
<evidence type="ECO:0000256" key="6">
    <source>
        <dbReference type="SAM" id="MobiDB-lite"/>
    </source>
</evidence>
<feature type="domain" description="PARP-type" evidence="7">
    <location>
        <begin position="117"/>
        <end position="201"/>
    </location>
</feature>
<dbReference type="EMBL" id="JADGJW010000339">
    <property type="protein sequence ID" value="KAJ3219452.1"/>
    <property type="molecule type" value="Genomic_DNA"/>
</dbReference>
<protein>
    <recommendedName>
        <fullName evidence="7">PARP-type domain-containing protein</fullName>
    </recommendedName>
</protein>
<keyword evidence="3" id="KW-0863">Zinc-finger</keyword>
<accession>A0AAD5U3D9</accession>
<evidence type="ECO:0000259" key="7">
    <source>
        <dbReference type="PROSITE" id="PS50064"/>
    </source>
</evidence>
<evidence type="ECO:0000313" key="8">
    <source>
        <dbReference type="EMBL" id="KAJ3219452.1"/>
    </source>
</evidence>
<dbReference type="Proteomes" id="UP001211065">
    <property type="component" value="Unassembled WGS sequence"/>
</dbReference>
<gene>
    <name evidence="8" type="ORF">HK099_004686</name>
</gene>
<dbReference type="InterPro" id="IPR036957">
    <property type="entry name" value="Znf_PARP_sf"/>
</dbReference>
<organism evidence="8 9">
    <name type="scientific">Clydaea vesicula</name>
    <dbReference type="NCBI Taxonomy" id="447962"/>
    <lineage>
        <taxon>Eukaryota</taxon>
        <taxon>Fungi</taxon>
        <taxon>Fungi incertae sedis</taxon>
        <taxon>Chytridiomycota</taxon>
        <taxon>Chytridiomycota incertae sedis</taxon>
        <taxon>Chytridiomycetes</taxon>
        <taxon>Lobulomycetales</taxon>
        <taxon>Lobulomycetaceae</taxon>
        <taxon>Clydaea</taxon>
    </lineage>
</organism>